<dbReference type="InterPro" id="IPR052021">
    <property type="entry name" value="Type-I_RS_S_subunit"/>
</dbReference>
<evidence type="ECO:0000256" key="2">
    <source>
        <dbReference type="ARBA" id="ARBA00022747"/>
    </source>
</evidence>
<dbReference type="Gene3D" id="3.90.220.20">
    <property type="entry name" value="DNA methylase specificity domains"/>
    <property type="match status" value="2"/>
</dbReference>
<evidence type="ECO:0000313" key="5">
    <source>
        <dbReference type="EMBL" id="SFG28030.1"/>
    </source>
</evidence>
<dbReference type="GO" id="GO:0003677">
    <property type="term" value="F:DNA binding"/>
    <property type="evidence" value="ECO:0007669"/>
    <property type="project" value="UniProtKB-KW"/>
</dbReference>
<dbReference type="PANTHER" id="PTHR30408:SF12">
    <property type="entry name" value="TYPE I RESTRICTION ENZYME MJAVIII SPECIFICITY SUBUNIT"/>
    <property type="match status" value="1"/>
</dbReference>
<evidence type="ECO:0000256" key="1">
    <source>
        <dbReference type="ARBA" id="ARBA00010923"/>
    </source>
</evidence>
<dbReference type="OrthoDB" id="3197085at2"/>
<keyword evidence="6" id="KW-1185">Reference proteome</keyword>
<evidence type="ECO:0000256" key="3">
    <source>
        <dbReference type="ARBA" id="ARBA00023125"/>
    </source>
</evidence>
<gene>
    <name evidence="5" type="ORF">SAMN05660282_00467</name>
</gene>
<keyword evidence="2" id="KW-0680">Restriction system</keyword>
<keyword evidence="3" id="KW-0238">DNA-binding</keyword>
<accession>A0A1I2QJ86</accession>
<name>A0A1I2QJ86_9CORY</name>
<dbReference type="CDD" id="cd17279">
    <property type="entry name" value="RMtype1_S_BmuCF2ORF3362P_TRD1-CR1_like"/>
    <property type="match status" value="1"/>
</dbReference>
<dbReference type="GO" id="GO:0009307">
    <property type="term" value="P:DNA restriction-modification system"/>
    <property type="evidence" value="ECO:0007669"/>
    <property type="project" value="UniProtKB-KW"/>
</dbReference>
<proteinExistence type="inferred from homology"/>
<dbReference type="InterPro" id="IPR000055">
    <property type="entry name" value="Restrct_endonuc_typeI_TRD"/>
</dbReference>
<dbReference type="InterPro" id="IPR044946">
    <property type="entry name" value="Restrct_endonuc_typeI_TRD_sf"/>
</dbReference>
<feature type="domain" description="Type I restriction modification DNA specificity" evidence="4">
    <location>
        <begin position="18"/>
        <end position="167"/>
    </location>
</feature>
<reference evidence="5 6" key="1">
    <citation type="submission" date="2016-10" db="EMBL/GenBank/DDBJ databases">
        <authorList>
            <person name="de Groot N.N."/>
        </authorList>
    </citation>
    <scope>NUCLEOTIDE SEQUENCE [LARGE SCALE GENOMIC DNA]</scope>
    <source>
        <strain>J11</strain>
        <strain evidence="6">PG 39</strain>
    </source>
</reference>
<feature type="domain" description="Type I restriction modification DNA specificity" evidence="4">
    <location>
        <begin position="213"/>
        <end position="338"/>
    </location>
</feature>
<dbReference type="CDD" id="cd17266">
    <property type="entry name" value="RMtype1_S_Sau1132ORF3780P-TRD2-CR2_like"/>
    <property type="match status" value="1"/>
</dbReference>
<organism evidence="5 6">
    <name type="scientific">Corynebacterium spheniscorum</name>
    <dbReference type="NCBI Taxonomy" id="185761"/>
    <lineage>
        <taxon>Bacteria</taxon>
        <taxon>Bacillati</taxon>
        <taxon>Actinomycetota</taxon>
        <taxon>Actinomycetes</taxon>
        <taxon>Mycobacteriales</taxon>
        <taxon>Corynebacteriaceae</taxon>
        <taxon>Corynebacterium</taxon>
    </lineage>
</organism>
<dbReference type="EMBL" id="FOPJ01000002">
    <property type="protein sequence ID" value="SFG28030.1"/>
    <property type="molecule type" value="Genomic_DNA"/>
</dbReference>
<comment type="similarity">
    <text evidence="1">Belongs to the type-I restriction system S methylase family.</text>
</comment>
<sequence length="377" mass="41527">MKSDDISFLDSPVFPVAKLHTFANILNGKTPSSDDRNWGGDIPFLTPPDLNGLDGKEITSVDRRITDLGLRNSSRLVEKGVIFSCRAPVGYVGRITSPSAFNQGCKVVVTNQDHRYVAYALTASKTNLQALANGTTFSEISTTAVENYAIPLPTLATQRRIADYLDREATEIDTAVADLDHYIKLLNQRCRHFVSKELRKDEFPAVPFFTIASITSGDGITQESIEDFGPYPVYGGNGLRGYTDSFNQSVDRILIGRQGALCGNIHHAHGPFFASEHALIVQPRRSINLVWLEHALRDLNLGRLSQASAQPGIGASEVSRQRITFPPRETQNVIAETICDELAKAHALIAESTKLRDLLLKRRSVLITEVVTGRKQV</sequence>
<dbReference type="Proteomes" id="UP000199065">
    <property type="component" value="Unassembled WGS sequence"/>
</dbReference>
<protein>
    <submittedName>
        <fullName evidence="5">Type I restriction modification DNA specificity domain-containing protein</fullName>
    </submittedName>
</protein>
<dbReference type="AlphaFoldDB" id="A0A1I2QJ86"/>
<evidence type="ECO:0000259" key="4">
    <source>
        <dbReference type="Pfam" id="PF01420"/>
    </source>
</evidence>
<dbReference type="Pfam" id="PF01420">
    <property type="entry name" value="Methylase_S"/>
    <property type="match status" value="2"/>
</dbReference>
<dbReference type="PANTHER" id="PTHR30408">
    <property type="entry name" value="TYPE-1 RESTRICTION ENZYME ECOKI SPECIFICITY PROTEIN"/>
    <property type="match status" value="1"/>
</dbReference>
<dbReference type="SUPFAM" id="SSF116734">
    <property type="entry name" value="DNA methylase specificity domain"/>
    <property type="match status" value="2"/>
</dbReference>
<dbReference type="RefSeq" id="WP_143067425.1">
    <property type="nucleotide sequence ID" value="NZ_FOPJ01000002.1"/>
</dbReference>
<dbReference type="STRING" id="185761.SAMN05660282_00467"/>
<evidence type="ECO:0000313" key="6">
    <source>
        <dbReference type="Proteomes" id="UP000199065"/>
    </source>
</evidence>